<name>A0A6J6ZV93_9ZZZZ</name>
<sequence length="191" mass="22053">MNESNGPPPIDAIETRGEFDCENATLPHPNPPNGKCDRSSSINIQLEGKRKMRHDRMGVMKAKGKKKMLSRQVSKNHGSTPTYVLDQCRTTAKQTKEYENIDAKRQASPRLSRARNNRTNESWAKNHQPRGRKAPLNNRPARAARRTTIRGQQSIYRHLHLIQIFFAIHRLRIDRQVWKVTPTKLAVKKYL</sequence>
<accession>A0A6J6ZV93</accession>
<reference evidence="2" key="1">
    <citation type="submission" date="2020-05" db="EMBL/GenBank/DDBJ databases">
        <authorList>
            <person name="Chiriac C."/>
            <person name="Salcher M."/>
            <person name="Ghai R."/>
            <person name="Kavagutti S V."/>
        </authorList>
    </citation>
    <scope>NUCLEOTIDE SEQUENCE</scope>
</reference>
<organism evidence="2">
    <name type="scientific">freshwater metagenome</name>
    <dbReference type="NCBI Taxonomy" id="449393"/>
    <lineage>
        <taxon>unclassified sequences</taxon>
        <taxon>metagenomes</taxon>
        <taxon>ecological metagenomes</taxon>
    </lineage>
</organism>
<gene>
    <name evidence="2" type="ORF">UFOPK3174_00444</name>
</gene>
<dbReference type="AlphaFoldDB" id="A0A6J6ZV93"/>
<evidence type="ECO:0000256" key="1">
    <source>
        <dbReference type="SAM" id="MobiDB-lite"/>
    </source>
</evidence>
<proteinExistence type="predicted"/>
<feature type="region of interest" description="Disordered" evidence="1">
    <location>
        <begin position="105"/>
        <end position="146"/>
    </location>
</feature>
<evidence type="ECO:0000313" key="2">
    <source>
        <dbReference type="EMBL" id="CAB4824411.1"/>
    </source>
</evidence>
<dbReference type="EMBL" id="CAFABH010000005">
    <property type="protein sequence ID" value="CAB4824411.1"/>
    <property type="molecule type" value="Genomic_DNA"/>
</dbReference>
<protein>
    <submittedName>
        <fullName evidence="2">Unannotated protein</fullName>
    </submittedName>
</protein>